<dbReference type="GO" id="GO:0005737">
    <property type="term" value="C:cytoplasm"/>
    <property type="evidence" value="ECO:0007669"/>
    <property type="project" value="UniProtKB-SubCell"/>
</dbReference>
<evidence type="ECO:0000256" key="10">
    <source>
        <dbReference type="ARBA" id="ARBA00023242"/>
    </source>
</evidence>
<protein>
    <recommendedName>
        <fullName evidence="11">Ubiquitin-conjugating enzyme E2 Z</fullName>
        <ecNumber evidence="3">2.3.2.23</ecNumber>
    </recommendedName>
    <alternativeName>
        <fullName evidence="12">E2 ubiquitin-conjugating enzyme Z</fullName>
    </alternativeName>
    <alternativeName>
        <fullName evidence="14">Ubiquitin carrier protein Z</fullName>
    </alternativeName>
    <alternativeName>
        <fullName evidence="13">Ubiquitin-protein ligase Z</fullName>
    </alternativeName>
</protein>
<dbReference type="Pfam" id="PF00179">
    <property type="entry name" value="UQ_con"/>
    <property type="match status" value="1"/>
</dbReference>
<evidence type="ECO:0000256" key="6">
    <source>
        <dbReference type="ARBA" id="ARBA00022703"/>
    </source>
</evidence>
<dbReference type="EC" id="2.3.2.23" evidence="3"/>
<evidence type="ECO:0000256" key="3">
    <source>
        <dbReference type="ARBA" id="ARBA00012486"/>
    </source>
</evidence>
<dbReference type="GO" id="GO:0005634">
    <property type="term" value="C:nucleus"/>
    <property type="evidence" value="ECO:0007669"/>
    <property type="project" value="UniProtKB-SubCell"/>
</dbReference>
<keyword evidence="9" id="KW-0067">ATP-binding</keyword>
<dbReference type="InterPro" id="IPR016135">
    <property type="entry name" value="UBQ-conjugating_enzyme/RWD"/>
</dbReference>
<evidence type="ECO:0000256" key="8">
    <source>
        <dbReference type="ARBA" id="ARBA00022786"/>
    </source>
</evidence>
<keyword evidence="6" id="KW-0053">Apoptosis</keyword>
<dbReference type="PROSITE" id="PS50127">
    <property type="entry name" value="UBC_2"/>
    <property type="match status" value="1"/>
</dbReference>
<name>A0A131Z2Q6_RHIAP</name>
<comment type="subcellular location">
    <subcellularLocation>
        <location evidence="2">Cytoplasm</location>
    </subcellularLocation>
    <subcellularLocation>
        <location evidence="1">Nucleus</location>
    </subcellularLocation>
</comment>
<evidence type="ECO:0000259" key="16">
    <source>
        <dbReference type="PROSITE" id="PS50127"/>
    </source>
</evidence>
<dbReference type="GO" id="GO:0004869">
    <property type="term" value="F:cysteine-type endopeptidase inhibitor activity"/>
    <property type="evidence" value="ECO:0007669"/>
    <property type="project" value="TreeGrafter"/>
</dbReference>
<dbReference type="InterPro" id="IPR000608">
    <property type="entry name" value="UBC"/>
</dbReference>
<keyword evidence="8" id="KW-0833">Ubl conjugation pathway</keyword>
<dbReference type="GO" id="GO:0043066">
    <property type="term" value="P:negative regulation of apoptotic process"/>
    <property type="evidence" value="ECO:0007669"/>
    <property type="project" value="TreeGrafter"/>
</dbReference>
<evidence type="ECO:0000256" key="4">
    <source>
        <dbReference type="ARBA" id="ARBA00022490"/>
    </source>
</evidence>
<evidence type="ECO:0000256" key="12">
    <source>
        <dbReference type="ARBA" id="ARBA00041798"/>
    </source>
</evidence>
<evidence type="ECO:0000256" key="13">
    <source>
        <dbReference type="ARBA" id="ARBA00042316"/>
    </source>
</evidence>
<keyword evidence="7" id="KW-0547">Nucleotide-binding</keyword>
<dbReference type="PANTHER" id="PTHR46116:SF26">
    <property type="entry name" value="UBIQUITIN-CONJUGATING ENZYME E2 Z"/>
    <property type="match status" value="1"/>
</dbReference>
<accession>A0A131Z2Q6</accession>
<proteinExistence type="predicted"/>
<keyword evidence="5" id="KW-0808">Transferase</keyword>
<organism evidence="17">
    <name type="scientific">Rhipicephalus appendiculatus</name>
    <name type="common">Brown ear tick</name>
    <dbReference type="NCBI Taxonomy" id="34631"/>
    <lineage>
        <taxon>Eukaryota</taxon>
        <taxon>Metazoa</taxon>
        <taxon>Ecdysozoa</taxon>
        <taxon>Arthropoda</taxon>
        <taxon>Chelicerata</taxon>
        <taxon>Arachnida</taxon>
        <taxon>Acari</taxon>
        <taxon>Parasitiformes</taxon>
        <taxon>Ixodida</taxon>
        <taxon>Ixodoidea</taxon>
        <taxon>Ixodidae</taxon>
        <taxon>Rhipicephalinae</taxon>
        <taxon>Rhipicephalus</taxon>
        <taxon>Rhipicephalus</taxon>
    </lineage>
</organism>
<dbReference type="Gene3D" id="3.10.110.10">
    <property type="entry name" value="Ubiquitin Conjugating Enzyme"/>
    <property type="match status" value="1"/>
</dbReference>
<feature type="compositionally biased region" description="Basic and acidic residues" evidence="15">
    <location>
        <begin position="1"/>
        <end position="11"/>
    </location>
</feature>
<evidence type="ECO:0000256" key="15">
    <source>
        <dbReference type="SAM" id="MobiDB-lite"/>
    </source>
</evidence>
<feature type="region of interest" description="Disordered" evidence="15">
    <location>
        <begin position="1"/>
        <end position="22"/>
    </location>
</feature>
<feature type="domain" description="UBC core" evidence="16">
    <location>
        <begin position="47"/>
        <end position="206"/>
    </location>
</feature>
<evidence type="ECO:0000256" key="14">
    <source>
        <dbReference type="ARBA" id="ARBA00042401"/>
    </source>
</evidence>
<evidence type="ECO:0000313" key="17">
    <source>
        <dbReference type="EMBL" id="JAP85030.1"/>
    </source>
</evidence>
<dbReference type="AlphaFoldDB" id="A0A131Z2Q6"/>
<evidence type="ECO:0000256" key="11">
    <source>
        <dbReference type="ARBA" id="ARBA00039894"/>
    </source>
</evidence>
<reference evidence="17" key="1">
    <citation type="journal article" date="2016" name="Ticks Tick Borne Dis.">
        <title>De novo assembly and annotation of the salivary gland transcriptome of Rhipicephalus appendiculatus male and female ticks during blood feeding.</title>
        <authorList>
            <person name="de Castro M.H."/>
            <person name="de Klerk D."/>
            <person name="Pienaar R."/>
            <person name="Latif A.A."/>
            <person name="Rees D.J."/>
            <person name="Mans B.J."/>
        </authorList>
    </citation>
    <scope>NUCLEOTIDE SEQUENCE</scope>
    <source>
        <tissue evidence="17">Salivary glands</tissue>
    </source>
</reference>
<dbReference type="EMBL" id="GEDV01003527">
    <property type="protein sequence ID" value="JAP85030.1"/>
    <property type="molecule type" value="Transcribed_RNA"/>
</dbReference>
<dbReference type="SMART" id="SM00212">
    <property type="entry name" value="UBCc"/>
    <property type="match status" value="1"/>
</dbReference>
<evidence type="ECO:0000256" key="9">
    <source>
        <dbReference type="ARBA" id="ARBA00022840"/>
    </source>
</evidence>
<keyword evidence="4" id="KW-0963">Cytoplasm</keyword>
<dbReference type="GO" id="GO:0061631">
    <property type="term" value="F:ubiquitin conjugating enzyme activity"/>
    <property type="evidence" value="ECO:0007669"/>
    <property type="project" value="UniProtKB-EC"/>
</dbReference>
<evidence type="ECO:0000256" key="5">
    <source>
        <dbReference type="ARBA" id="ARBA00022679"/>
    </source>
</evidence>
<dbReference type="SUPFAM" id="SSF54495">
    <property type="entry name" value="UBC-like"/>
    <property type="match status" value="1"/>
</dbReference>
<dbReference type="GO" id="GO:0006915">
    <property type="term" value="P:apoptotic process"/>
    <property type="evidence" value="ECO:0007669"/>
    <property type="project" value="UniProtKB-KW"/>
</dbReference>
<evidence type="ECO:0000256" key="7">
    <source>
        <dbReference type="ARBA" id="ARBA00022741"/>
    </source>
</evidence>
<dbReference type="GO" id="GO:0005524">
    <property type="term" value="F:ATP binding"/>
    <property type="evidence" value="ECO:0007669"/>
    <property type="project" value="UniProtKB-KW"/>
</dbReference>
<sequence length="289" mass="32377">MSDHPRGHGEATEEMSFQRAHGPSKLSSMLLDPWNPISEKHEEPSLMCLARVQREIYRIYNARRPRGVFVVPEEYDVTKLHAVVVGPKDTPYEAGFFHFLLKCPPDYPASPPRVRNMTTDAGRVRLHPDLYASGTVCLCVLGTCPGQPSWNPTQNSIETVLVSIQSLLNKKTCFEDSGTDDACRYDAVIQHETIRVAVCDVVEACLAGNSPCPPFLRQKILKAFSQHYSWYERVVGDRVHLDGTVMVGPFGGSKGVYQYRSLLERLRSLYVRLQPRNPTLAGKGSAARF</sequence>
<evidence type="ECO:0000256" key="2">
    <source>
        <dbReference type="ARBA" id="ARBA00004496"/>
    </source>
</evidence>
<evidence type="ECO:0000256" key="1">
    <source>
        <dbReference type="ARBA" id="ARBA00004123"/>
    </source>
</evidence>
<keyword evidence="10" id="KW-0539">Nucleus</keyword>
<dbReference type="PANTHER" id="PTHR46116">
    <property type="entry name" value="(E3-INDEPENDENT) E2 UBIQUITIN-CONJUGATING ENZYME"/>
    <property type="match status" value="1"/>
</dbReference>